<dbReference type="RefSeq" id="WP_282592849.1">
    <property type="nucleotide sequence ID" value="NZ_JAPAAF010000032.1"/>
</dbReference>
<evidence type="ECO:0000313" key="4">
    <source>
        <dbReference type="Proteomes" id="UP001163821"/>
    </source>
</evidence>
<dbReference type="AlphaFoldDB" id="A0AA41Y9S5"/>
<keyword evidence="3" id="KW-0675">Receptor</keyword>
<dbReference type="NCBIfam" id="TIGR04056">
    <property type="entry name" value="OMP_RagA_SusC"/>
    <property type="match status" value="1"/>
</dbReference>
<dbReference type="Pfam" id="PF07715">
    <property type="entry name" value="Plug"/>
    <property type="match status" value="1"/>
</dbReference>
<comment type="subcellular location">
    <subcellularLocation>
        <location evidence="1">Cell outer membrane</location>
        <topology evidence="1">Multi-pass membrane protein</topology>
    </subcellularLocation>
</comment>
<dbReference type="Gene3D" id="2.60.40.1120">
    <property type="entry name" value="Carboxypeptidase-like, regulatory domain"/>
    <property type="match status" value="1"/>
</dbReference>
<evidence type="ECO:0000259" key="2">
    <source>
        <dbReference type="Pfam" id="PF07715"/>
    </source>
</evidence>
<feature type="domain" description="TonB-dependent receptor plug" evidence="2">
    <location>
        <begin position="115"/>
        <end position="220"/>
    </location>
</feature>
<keyword evidence="1" id="KW-0813">Transport</keyword>
<dbReference type="FunFam" id="2.170.130.10:FF:000003">
    <property type="entry name" value="SusC/RagA family TonB-linked outer membrane protein"/>
    <property type="match status" value="1"/>
</dbReference>
<dbReference type="SUPFAM" id="SSF56935">
    <property type="entry name" value="Porins"/>
    <property type="match status" value="1"/>
</dbReference>
<protein>
    <submittedName>
        <fullName evidence="3">TonB-dependent receptor</fullName>
    </submittedName>
</protein>
<dbReference type="InterPro" id="IPR037066">
    <property type="entry name" value="Plug_dom_sf"/>
</dbReference>
<gene>
    <name evidence="3" type="ORF">N2K84_16055</name>
</gene>
<evidence type="ECO:0000313" key="3">
    <source>
        <dbReference type="EMBL" id="MCW0484256.1"/>
    </source>
</evidence>
<reference evidence="3" key="1">
    <citation type="submission" date="2022-10" db="EMBL/GenBank/DDBJ databases">
        <title>Gaoshiqiia sediminis gen. nov., sp. nov., isolated from coastal sediment.</title>
        <authorList>
            <person name="Yu W.X."/>
            <person name="Mu D.S."/>
            <person name="Du J.Z."/>
            <person name="Liang Y.Q."/>
        </authorList>
    </citation>
    <scope>NUCLEOTIDE SEQUENCE</scope>
    <source>
        <strain evidence="3">A06</strain>
    </source>
</reference>
<proteinExistence type="inferred from homology"/>
<dbReference type="Pfam" id="PF13715">
    <property type="entry name" value="CarbopepD_reg_2"/>
    <property type="match status" value="1"/>
</dbReference>
<comment type="caution">
    <text evidence="3">The sequence shown here is derived from an EMBL/GenBank/DDBJ whole genome shotgun (WGS) entry which is preliminary data.</text>
</comment>
<keyword evidence="4" id="KW-1185">Reference proteome</keyword>
<keyword evidence="1" id="KW-0998">Cell outer membrane</keyword>
<name>A0AA41Y9S5_9BACT</name>
<dbReference type="Proteomes" id="UP001163821">
    <property type="component" value="Unassembled WGS sequence"/>
</dbReference>
<dbReference type="SUPFAM" id="SSF49464">
    <property type="entry name" value="Carboxypeptidase regulatory domain-like"/>
    <property type="match status" value="1"/>
</dbReference>
<organism evidence="3 4">
    <name type="scientific">Gaoshiqia sediminis</name>
    <dbReference type="NCBI Taxonomy" id="2986998"/>
    <lineage>
        <taxon>Bacteria</taxon>
        <taxon>Pseudomonadati</taxon>
        <taxon>Bacteroidota</taxon>
        <taxon>Bacteroidia</taxon>
        <taxon>Marinilabiliales</taxon>
        <taxon>Prolixibacteraceae</taxon>
        <taxon>Gaoshiqia</taxon>
    </lineage>
</organism>
<keyword evidence="1" id="KW-0812">Transmembrane</keyword>
<accession>A0AA41Y9S5</accession>
<dbReference type="InterPro" id="IPR008969">
    <property type="entry name" value="CarboxyPept-like_regulatory"/>
</dbReference>
<dbReference type="Gene3D" id="2.170.130.10">
    <property type="entry name" value="TonB-dependent receptor, plug domain"/>
    <property type="match status" value="1"/>
</dbReference>
<comment type="similarity">
    <text evidence="1">Belongs to the TonB-dependent receptor family.</text>
</comment>
<evidence type="ECO:0000256" key="1">
    <source>
        <dbReference type="PROSITE-ProRule" id="PRU01360"/>
    </source>
</evidence>
<keyword evidence="1" id="KW-1134">Transmembrane beta strand</keyword>
<keyword evidence="1" id="KW-0472">Membrane</keyword>
<dbReference type="FunFam" id="2.60.40.1120:FF:000003">
    <property type="entry name" value="Outer membrane protein Omp121"/>
    <property type="match status" value="1"/>
</dbReference>
<dbReference type="InterPro" id="IPR012910">
    <property type="entry name" value="Plug_dom"/>
</dbReference>
<dbReference type="NCBIfam" id="TIGR04057">
    <property type="entry name" value="SusC_RagA_signa"/>
    <property type="match status" value="1"/>
</dbReference>
<dbReference type="InterPro" id="IPR039426">
    <property type="entry name" value="TonB-dep_rcpt-like"/>
</dbReference>
<dbReference type="InterPro" id="IPR023996">
    <property type="entry name" value="TonB-dep_OMP_SusC/RagA"/>
</dbReference>
<sequence length="1042" mass="116991">MRKILIVLFLFFSYFISYGQSHSGDVTGTITDSSGEVIPGATIVLKGTTIGTVSDMDGSFTLKNVKSTDVLIFSFIGYKSQEVIVGNQRVINIVLVSDDVTMEEVVIVGYGVQKKESSVAAISQVEGETLKKASTISLSNALTGQVQGVFTVQKDGEPGSDAADVFIRGKSSWVSNSPLVLVDGVEGNFNDIDPNEIETLSVLKDASATAVFGVKGANGVILITTKRGQEGDIKLTFNSEFGLKNPLLRRNMYNSYNTALIMNEAYRNDGSWNLLLSDEILEHYRTQDMPYLYPNTDWEEICVKDFGFTQKHNVSISGGSKHARIYASFSYLYDGDILKTVKQPEYDPTFKYNRYNYRVNMDFDLTPSTVLSMNAGGFVGIKNQPNESASIRTYRPIFMLGPMVIPNEYPASLLEQYPDPAHPEETGDRAASTGVINANNPYNAINYSGYKQTKSTGLTTTFVLKQKLDFITKGLSVQGKVAFNHDEAYLKNYNFDKVAYKLLSDGTWQRFKGRDNTDGEGAELPISPGSEDITSNPFRSWYYEASVSYARTFNDHNVSALFLGQRRTWQSDVDFPHYEEGIVGRITYDYKTKYLAEVNLGLNGSEQFAPKNRYGFFPSYALGWNLHQEKFMEKLQPVINRAKIKYSYGEVGSDNAGGQRWLYTSSYANGTTNQDEYKPGTADNPGTSLRPIVEGAVANENATWERAIKKDLGIELGFFKNNMFLLTMDFFKENRDHILLSRLSLPDWFGVSAKQQNLGATETKGYEIEVKFTNGTRDGLWYWAKAGVSFSDNRIIFRDEPYYKPEYQKMAGRRIDQLFGYVTTGYIDNVDERAAVPRYGSGIVGLGDVVYRDFNGDGNIDTNDQVPMGYAGSYPLYFYNFSAGLTWKNFDFDFTFQGAEKTSRTMVDAFLWPLHRLANQYFDYQSDYWTPDNTNARYPALHMDANRVQNNISDGTNTTTSIRDASYLRLKTAQIGYSVPKDLISRYKMGQCRVYLQGNNLITWAPDYPIGDPEGTDAGNGNLTFGYYPLIRRITLGLQVTF</sequence>
<dbReference type="InterPro" id="IPR023997">
    <property type="entry name" value="TonB-dep_OMP_SusC/RagA_CS"/>
</dbReference>
<dbReference type="EMBL" id="JAPAAF010000032">
    <property type="protein sequence ID" value="MCW0484256.1"/>
    <property type="molecule type" value="Genomic_DNA"/>
</dbReference>
<dbReference type="PROSITE" id="PS52016">
    <property type="entry name" value="TONB_DEPENDENT_REC_3"/>
    <property type="match status" value="1"/>
</dbReference>
<dbReference type="GO" id="GO:0009279">
    <property type="term" value="C:cell outer membrane"/>
    <property type="evidence" value="ECO:0007669"/>
    <property type="project" value="UniProtKB-SubCell"/>
</dbReference>